<proteinExistence type="predicted"/>
<dbReference type="RefSeq" id="WP_217653247.1">
    <property type="nucleotide sequence ID" value="NZ_FRBD01000039.1"/>
</dbReference>
<gene>
    <name evidence="1" type="ORF">SAMN05216463_1393</name>
</gene>
<sequence length="86" mass="9825">MKQKNSSYKYYLVRLSSTPVSQLVEYFNNEVGSRSWTSQRATFDAALIDALIHKGIDVSEVYDGKRISFNHKVDFDSTLKRLSTTA</sequence>
<organism evidence="1 2">
    <name type="scientific">Xylanibacter ruminicola</name>
    <name type="common">Prevotella ruminicola</name>
    <dbReference type="NCBI Taxonomy" id="839"/>
    <lineage>
        <taxon>Bacteria</taxon>
        <taxon>Pseudomonadati</taxon>
        <taxon>Bacteroidota</taxon>
        <taxon>Bacteroidia</taxon>
        <taxon>Bacteroidales</taxon>
        <taxon>Prevotellaceae</taxon>
        <taxon>Xylanibacter</taxon>
    </lineage>
</organism>
<reference evidence="1 2" key="1">
    <citation type="submission" date="2016-11" db="EMBL/GenBank/DDBJ databases">
        <authorList>
            <person name="Jaros S."/>
            <person name="Januszkiewicz K."/>
            <person name="Wedrychowicz H."/>
        </authorList>
    </citation>
    <scope>NUCLEOTIDE SEQUENCE [LARGE SCALE GENOMIC DNA]</scope>
    <source>
        <strain evidence="1 2">KHT3</strain>
    </source>
</reference>
<name>A0A1M6Z419_XYLRU</name>
<evidence type="ECO:0000313" key="2">
    <source>
        <dbReference type="Proteomes" id="UP000184130"/>
    </source>
</evidence>
<dbReference type="EMBL" id="FRBD01000039">
    <property type="protein sequence ID" value="SHL25113.1"/>
    <property type="molecule type" value="Genomic_DNA"/>
</dbReference>
<protein>
    <submittedName>
        <fullName evidence="1">Uncharacterized protein</fullName>
    </submittedName>
</protein>
<evidence type="ECO:0000313" key="1">
    <source>
        <dbReference type="EMBL" id="SHL25113.1"/>
    </source>
</evidence>
<accession>A0A1M6Z419</accession>
<dbReference type="AlphaFoldDB" id="A0A1M6Z419"/>
<dbReference type="Proteomes" id="UP000184130">
    <property type="component" value="Unassembled WGS sequence"/>
</dbReference>